<organism evidence="1 2">
    <name type="scientific">Winogradskyella endarachnes</name>
    <dbReference type="NCBI Taxonomy" id="2681965"/>
    <lineage>
        <taxon>Bacteria</taxon>
        <taxon>Pseudomonadati</taxon>
        <taxon>Bacteroidota</taxon>
        <taxon>Flavobacteriia</taxon>
        <taxon>Flavobacteriales</taxon>
        <taxon>Flavobacteriaceae</taxon>
        <taxon>Winogradskyella</taxon>
    </lineage>
</organism>
<accession>A0A6L6UE42</accession>
<proteinExistence type="predicted"/>
<dbReference type="RefSeq" id="WP_157364159.1">
    <property type="nucleotide sequence ID" value="NZ_WOWS01000004.1"/>
</dbReference>
<dbReference type="EMBL" id="WOWS01000004">
    <property type="protein sequence ID" value="MUU79087.1"/>
    <property type="molecule type" value="Genomic_DNA"/>
</dbReference>
<gene>
    <name evidence="1" type="ORF">GN138_11570</name>
</gene>
<dbReference type="SUPFAM" id="SSF54427">
    <property type="entry name" value="NTF2-like"/>
    <property type="match status" value="1"/>
</dbReference>
<evidence type="ECO:0008006" key="3">
    <source>
        <dbReference type="Google" id="ProtNLM"/>
    </source>
</evidence>
<protein>
    <recommendedName>
        <fullName evidence="3">SnoaL-like domain-containing protein</fullName>
    </recommendedName>
</protein>
<dbReference type="AlphaFoldDB" id="A0A6L6UE42"/>
<dbReference type="Gene3D" id="3.10.450.50">
    <property type="match status" value="1"/>
</dbReference>
<name>A0A6L6UE42_9FLAO</name>
<reference evidence="1 2" key="1">
    <citation type="submission" date="2019-12" db="EMBL/GenBank/DDBJ databases">
        <authorList>
            <person name="Li J."/>
        </authorList>
    </citation>
    <scope>NUCLEOTIDE SEQUENCE [LARGE SCALE GENOMIC DNA]</scope>
    <source>
        <strain evidence="1 2">HL2-2</strain>
    </source>
</reference>
<dbReference type="InterPro" id="IPR032710">
    <property type="entry name" value="NTF2-like_dom_sf"/>
</dbReference>
<evidence type="ECO:0000313" key="1">
    <source>
        <dbReference type="EMBL" id="MUU79087.1"/>
    </source>
</evidence>
<keyword evidence="2" id="KW-1185">Reference proteome</keyword>
<evidence type="ECO:0000313" key="2">
    <source>
        <dbReference type="Proteomes" id="UP000478208"/>
    </source>
</evidence>
<comment type="caution">
    <text evidence="1">The sequence shown here is derived from an EMBL/GenBank/DDBJ whole genome shotgun (WGS) entry which is preliminary data.</text>
</comment>
<dbReference type="Proteomes" id="UP000478208">
    <property type="component" value="Unassembled WGS sequence"/>
</dbReference>
<sequence>MNATNINEIEKFILNYFKLYSARDLGITDLFTEDFIGLDGITQTIYNKEKWIEAIKNDYNQINYPFKISIIEQDARVDDSGLIISAVVSFWDIPYFKDFPEFDKMRSILVLKPEGDSFKIAHLSNSISLVTINKKEVYPLSLINLLRSFK</sequence>